<proteinExistence type="predicted"/>
<accession>A0ABW0FRV6</accession>
<evidence type="ECO:0000256" key="1">
    <source>
        <dbReference type="SAM" id="SignalP"/>
    </source>
</evidence>
<evidence type="ECO:0000313" key="2">
    <source>
        <dbReference type="EMBL" id="MFC5344261.1"/>
    </source>
</evidence>
<dbReference type="EMBL" id="JBHSLF010000019">
    <property type="protein sequence ID" value="MFC5344261.1"/>
    <property type="molecule type" value="Genomic_DNA"/>
</dbReference>
<feature type="signal peptide" evidence="1">
    <location>
        <begin position="1"/>
        <end position="25"/>
    </location>
</feature>
<feature type="chain" id="PRO_5046242277" evidence="1">
    <location>
        <begin position="26"/>
        <end position="169"/>
    </location>
</feature>
<dbReference type="RefSeq" id="WP_374037580.1">
    <property type="nucleotide sequence ID" value="NZ_CP169082.1"/>
</dbReference>
<comment type="caution">
    <text evidence="2">The sequence shown here is derived from an EMBL/GenBank/DDBJ whole genome shotgun (WGS) entry which is preliminary data.</text>
</comment>
<reference evidence="3" key="1">
    <citation type="journal article" date="2019" name="Int. J. Syst. Evol. Microbiol.">
        <title>The Global Catalogue of Microorganisms (GCM) 10K type strain sequencing project: providing services to taxonomists for standard genome sequencing and annotation.</title>
        <authorList>
            <consortium name="The Broad Institute Genomics Platform"/>
            <consortium name="The Broad Institute Genome Sequencing Center for Infectious Disease"/>
            <person name="Wu L."/>
            <person name="Ma J."/>
        </authorList>
    </citation>
    <scope>NUCLEOTIDE SEQUENCE [LARGE SCALE GENOMIC DNA]</scope>
    <source>
        <strain evidence="3">JCM 12125</strain>
    </source>
</reference>
<protein>
    <submittedName>
        <fullName evidence="2">Uncharacterized protein</fullName>
    </submittedName>
</protein>
<name>A0ABW0FRV6_9CAUL</name>
<dbReference type="Proteomes" id="UP001596152">
    <property type="component" value="Unassembled WGS sequence"/>
</dbReference>
<keyword evidence="3" id="KW-1185">Reference proteome</keyword>
<keyword evidence="1" id="KW-0732">Signal</keyword>
<organism evidence="2 3">
    <name type="scientific">Brevundimonas staleyi</name>
    <dbReference type="NCBI Taxonomy" id="74326"/>
    <lineage>
        <taxon>Bacteria</taxon>
        <taxon>Pseudomonadati</taxon>
        <taxon>Pseudomonadota</taxon>
        <taxon>Alphaproteobacteria</taxon>
        <taxon>Caulobacterales</taxon>
        <taxon>Caulobacteraceae</taxon>
        <taxon>Brevundimonas</taxon>
    </lineage>
</organism>
<sequence>MKPNVSMTSLLAAMAVALTATSAGAQTAPPRDRPEYVEPRVYSAEEAVRGVAETGYLPGQFAFVVRGGGRELGRVFLNSQVDYRDPGTLTVVVRGAALDALTEQLGGPPEDRLIGRTVVVDGVALRTRINISEGGRPTDRFYFQAHVAAERADQIHVMPGAPVPIVAPR</sequence>
<gene>
    <name evidence="2" type="ORF">ACFPIE_10065</name>
</gene>
<evidence type="ECO:0000313" key="3">
    <source>
        <dbReference type="Proteomes" id="UP001596152"/>
    </source>
</evidence>